<evidence type="ECO:0000256" key="3">
    <source>
        <dbReference type="ARBA" id="ARBA00022670"/>
    </source>
</evidence>
<dbReference type="SMART" id="SM01351">
    <property type="entry name" value="Aspzincin_M35"/>
    <property type="match status" value="1"/>
</dbReference>
<dbReference type="Gene3D" id="3.40.390.10">
    <property type="entry name" value="Collagenase (Catalytic Domain)"/>
    <property type="match status" value="1"/>
</dbReference>
<keyword evidence="7" id="KW-0482">Metalloprotease</keyword>
<evidence type="ECO:0000313" key="9">
    <source>
        <dbReference type="EMBL" id="MBC9176135.1"/>
    </source>
</evidence>
<keyword evidence="5" id="KW-0378">Hydrolase</keyword>
<evidence type="ECO:0000256" key="1">
    <source>
        <dbReference type="ARBA" id="ARBA00001947"/>
    </source>
</evidence>
<dbReference type="InterPro" id="IPR024079">
    <property type="entry name" value="MetalloPept_cat_dom_sf"/>
</dbReference>
<evidence type="ECO:0000256" key="6">
    <source>
        <dbReference type="ARBA" id="ARBA00022833"/>
    </source>
</evidence>
<protein>
    <recommendedName>
        <fullName evidence="8">Lysine-specific metallo-endopeptidase domain-containing protein</fullName>
    </recommendedName>
</protein>
<evidence type="ECO:0000256" key="2">
    <source>
        <dbReference type="ARBA" id="ARBA00010279"/>
    </source>
</evidence>
<dbReference type="PANTHER" id="PTHR37016">
    <property type="match status" value="1"/>
</dbReference>
<evidence type="ECO:0000256" key="4">
    <source>
        <dbReference type="ARBA" id="ARBA00022723"/>
    </source>
</evidence>
<accession>A0ABR7R302</accession>
<dbReference type="RefSeq" id="WP_187777299.1">
    <property type="nucleotide sequence ID" value="NZ_JACTUZ010000008.1"/>
</dbReference>
<comment type="similarity">
    <text evidence="2">Belongs to the peptidase M35 family.</text>
</comment>
<keyword evidence="3" id="KW-0645">Protease</keyword>
<organism evidence="9 10">
    <name type="scientific">Pseudoroseomonas ludipueritiae</name>
    <dbReference type="NCBI Taxonomy" id="198093"/>
    <lineage>
        <taxon>Bacteria</taxon>
        <taxon>Pseudomonadati</taxon>
        <taxon>Pseudomonadota</taxon>
        <taxon>Alphaproteobacteria</taxon>
        <taxon>Acetobacterales</taxon>
        <taxon>Acetobacteraceae</taxon>
        <taxon>Pseudoroseomonas</taxon>
    </lineage>
</organism>
<name>A0ABR7R302_9PROT</name>
<dbReference type="InterPro" id="IPR029463">
    <property type="entry name" value="Lys_MEP"/>
</dbReference>
<proteinExistence type="inferred from homology"/>
<dbReference type="Proteomes" id="UP000603940">
    <property type="component" value="Unassembled WGS sequence"/>
</dbReference>
<gene>
    <name evidence="9" type="ORF">IBL25_04145</name>
</gene>
<keyword evidence="6" id="KW-0862">Zinc</keyword>
<evidence type="ECO:0000256" key="5">
    <source>
        <dbReference type="ARBA" id="ARBA00022801"/>
    </source>
</evidence>
<dbReference type="InterPro" id="IPR050414">
    <property type="entry name" value="Fungal_M35_metalloproteases"/>
</dbReference>
<keyword evidence="10" id="KW-1185">Reference proteome</keyword>
<comment type="caution">
    <text evidence="9">The sequence shown here is derived from an EMBL/GenBank/DDBJ whole genome shotgun (WGS) entry which is preliminary data.</text>
</comment>
<comment type="cofactor">
    <cofactor evidence="1">
        <name>Zn(2+)</name>
        <dbReference type="ChEBI" id="CHEBI:29105"/>
    </cofactor>
</comment>
<keyword evidence="4" id="KW-0479">Metal-binding</keyword>
<dbReference type="EMBL" id="JACTUZ010000008">
    <property type="protein sequence ID" value="MBC9176135.1"/>
    <property type="molecule type" value="Genomic_DNA"/>
</dbReference>
<reference evidence="9 10" key="1">
    <citation type="journal article" date="2009" name="Int. J. Syst. Evol. Microbiol.">
        <title>Transfer of Teichococcus ludipueritiae and Muricoccus roseus to the genus Roseomonas, as Roseomonas ludipueritiae comb. nov. and Roseomonas rosea comb. nov., respectively, and emended description of the genus Roseomonas.</title>
        <authorList>
            <person name="Sanchez-Porro C."/>
            <person name="Gallego V."/>
            <person name="Busse H.J."/>
            <person name="Kampfer P."/>
            <person name="Ventosa A."/>
        </authorList>
    </citation>
    <scope>NUCLEOTIDE SEQUENCE [LARGE SCALE GENOMIC DNA]</scope>
    <source>
        <strain evidence="9 10">DSM 14915</strain>
    </source>
</reference>
<dbReference type="SUPFAM" id="SSF55486">
    <property type="entry name" value="Metalloproteases ('zincins'), catalytic domain"/>
    <property type="match status" value="1"/>
</dbReference>
<dbReference type="PANTHER" id="PTHR37016:SF3">
    <property type="entry name" value="NEUTRAL PROTEASE 2-RELATED"/>
    <property type="match status" value="1"/>
</dbReference>
<evidence type="ECO:0000259" key="8">
    <source>
        <dbReference type="SMART" id="SM01351"/>
    </source>
</evidence>
<evidence type="ECO:0000313" key="10">
    <source>
        <dbReference type="Proteomes" id="UP000603940"/>
    </source>
</evidence>
<evidence type="ECO:0000256" key="7">
    <source>
        <dbReference type="ARBA" id="ARBA00023049"/>
    </source>
</evidence>
<feature type="domain" description="Lysine-specific metallo-endopeptidase" evidence="8">
    <location>
        <begin position="65"/>
        <end position="204"/>
    </location>
</feature>
<dbReference type="Pfam" id="PF14521">
    <property type="entry name" value="Aspzincin_M35"/>
    <property type="match status" value="1"/>
</dbReference>
<sequence>MSAPCLLAARAAGLAGTFLVLVPAVWSDSTRADIVSSQRPCTTQQRQAIDAAIAKARQGLQKATEALKKPTEADTDRFTRWFGAPSSDAAESVRHVYERALTMMNFQSFWCPIVNSDELQWSVNEVAAIWPPTPTAIYLAPYFFDMATTGADSRAGTIIHELTHQESVGGTKDVEYGQEKAKAMAQNNPSQARRNADNYQYYAEDLLFGLQ</sequence>